<dbReference type="InterPro" id="IPR029058">
    <property type="entry name" value="AB_hydrolase_fold"/>
</dbReference>
<dbReference type="STRING" id="1869.MB27_30245"/>
<dbReference type="Gene3D" id="3.40.50.1820">
    <property type="entry name" value="alpha/beta hydrolase"/>
    <property type="match status" value="1"/>
</dbReference>
<proteinExistence type="predicted"/>
<dbReference type="Proteomes" id="UP000054537">
    <property type="component" value="Unassembled WGS sequence"/>
</dbReference>
<dbReference type="Pfam" id="PF12146">
    <property type="entry name" value="Hydrolase_4"/>
    <property type="match status" value="1"/>
</dbReference>
<keyword evidence="3" id="KW-1185">Reference proteome</keyword>
<comment type="caution">
    <text evidence="2">The sequence shown here is derived from an EMBL/GenBank/DDBJ whole genome shotgun (WGS) entry which is preliminary data.</text>
</comment>
<dbReference type="GO" id="GO:0052689">
    <property type="term" value="F:carboxylic ester hydrolase activity"/>
    <property type="evidence" value="ECO:0007669"/>
    <property type="project" value="TreeGrafter"/>
</dbReference>
<sequence length="336" mass="36323">MRRWVAWASAVVLAVAGLGAAAAWGNTFAMEERAVSLPGLDGTLDGVLTLPEHRSGPVPVVVFVHGDGPVDATNQGLYRPQFEALAEAGVASVSWSKPGVGGSDGDWLRQDQADRAREVAGAVAALRQWPEIDPERVGLWGASQGGWVVPAAAAADPRIAFVVLVSPAVNWMRQGEFHLRASLADDGADQTTRDAALAARDRVNAVLARGGSYEEYLAAKPFGEPMNRDRWAFVGRNFRSDATAALRDLAHRQTPVLLLLGGDDRNVDAHETERVYREVLGRVRVCWFPDADHALVRSEVADYPVRAWVTAVFSPRRLMAPGYLRAMADFARDPGV</sequence>
<reference evidence="2 3" key="1">
    <citation type="submission" date="2014-10" db="EMBL/GenBank/DDBJ databases">
        <title>Draft genome sequence of Actinoplanes utahensis NRRL 12052.</title>
        <authorList>
            <person name="Velasco-Bucheli B."/>
            <person name="del Cerro C."/>
            <person name="Hormigo D."/>
            <person name="Garcia J.L."/>
            <person name="Acebal C."/>
            <person name="Arroyo M."/>
            <person name="de la Mata I."/>
        </authorList>
    </citation>
    <scope>NUCLEOTIDE SEQUENCE [LARGE SCALE GENOMIC DNA]</scope>
    <source>
        <strain evidence="2 3">NRRL 12052</strain>
    </source>
</reference>
<dbReference type="OrthoDB" id="128799at2"/>
<gene>
    <name evidence="2" type="ORF">MB27_30245</name>
</gene>
<accession>A0A0A6UFD2</accession>
<dbReference type="eggNOG" id="COG1073">
    <property type="taxonomic scope" value="Bacteria"/>
</dbReference>
<feature type="domain" description="Serine aminopeptidase S33" evidence="1">
    <location>
        <begin position="59"/>
        <end position="296"/>
    </location>
</feature>
<dbReference type="AlphaFoldDB" id="A0A0A6UFD2"/>
<dbReference type="InterPro" id="IPR022742">
    <property type="entry name" value="Hydrolase_4"/>
</dbReference>
<evidence type="ECO:0000313" key="2">
    <source>
        <dbReference type="EMBL" id="KHD74176.1"/>
    </source>
</evidence>
<dbReference type="InterPro" id="IPR053145">
    <property type="entry name" value="AB_hydrolase_Est10"/>
</dbReference>
<dbReference type="PANTHER" id="PTHR43265:SF1">
    <property type="entry name" value="ESTERASE ESTD"/>
    <property type="match status" value="1"/>
</dbReference>
<protein>
    <recommendedName>
        <fullName evidence="1">Serine aminopeptidase S33 domain-containing protein</fullName>
    </recommendedName>
</protein>
<name>A0A0A6UFD2_ACTUT</name>
<evidence type="ECO:0000259" key="1">
    <source>
        <dbReference type="Pfam" id="PF12146"/>
    </source>
</evidence>
<dbReference type="RefSeq" id="WP_043530151.1">
    <property type="nucleotide sequence ID" value="NZ_BAABKU010000047.1"/>
</dbReference>
<dbReference type="SUPFAM" id="SSF53474">
    <property type="entry name" value="alpha/beta-Hydrolases"/>
    <property type="match status" value="1"/>
</dbReference>
<dbReference type="EMBL" id="JRTT01000052">
    <property type="protein sequence ID" value="KHD74176.1"/>
    <property type="molecule type" value="Genomic_DNA"/>
</dbReference>
<evidence type="ECO:0000313" key="3">
    <source>
        <dbReference type="Proteomes" id="UP000054537"/>
    </source>
</evidence>
<organism evidence="2 3">
    <name type="scientific">Actinoplanes utahensis</name>
    <dbReference type="NCBI Taxonomy" id="1869"/>
    <lineage>
        <taxon>Bacteria</taxon>
        <taxon>Bacillati</taxon>
        <taxon>Actinomycetota</taxon>
        <taxon>Actinomycetes</taxon>
        <taxon>Micromonosporales</taxon>
        <taxon>Micromonosporaceae</taxon>
        <taxon>Actinoplanes</taxon>
    </lineage>
</organism>
<dbReference type="PANTHER" id="PTHR43265">
    <property type="entry name" value="ESTERASE ESTD"/>
    <property type="match status" value="1"/>
</dbReference>